<dbReference type="AlphaFoldDB" id="A0A3R9NPU6"/>
<gene>
    <name evidence="2" type="ORF">EI290_09655</name>
</gene>
<feature type="region of interest" description="Disordered" evidence="1">
    <location>
        <begin position="398"/>
        <end position="435"/>
    </location>
</feature>
<organism evidence="2 3">
    <name type="scientific">Hymenobacter metallilatus</name>
    <dbReference type="NCBI Taxonomy" id="2493666"/>
    <lineage>
        <taxon>Bacteria</taxon>
        <taxon>Pseudomonadati</taxon>
        <taxon>Bacteroidota</taxon>
        <taxon>Cytophagia</taxon>
        <taxon>Cytophagales</taxon>
        <taxon>Hymenobacteraceae</taxon>
        <taxon>Hymenobacter</taxon>
    </lineage>
</organism>
<dbReference type="Proteomes" id="UP000280066">
    <property type="component" value="Unassembled WGS sequence"/>
</dbReference>
<sequence length="435" mass="49107">MQVVSVALSLVIPAPPVVKTKGTGGEWVNIGANNLFFDELLAIKKRSTTLARCINTAARLIAGSGFAVDKQDAPKLFEFFKKIDGKRSAKQLLKQITLDKRTFRGWAVQVIWNEDGTQITQLHYQRFKQVRFGKWNDEGESEEYFVSRDWANPRGKNKPVSIPAFNPELAREQKRQLYVSITESDDIEYYPEPEYWAAINYAQLERDLSEFHLSNVQNRFAVNTILVTKEEPEGEGLTPEEAAQKFEKKIQDKFTGARGKSLMVMTGITDPESTKLLSYTTANGETLYDTYAELCQQKILTANGFTSPVIAGIPGTGSLGGNGNELRNAYELFYNTECRPEQEELCEDFRRLLEYCDVEEEAVETLDITTSLPVRMTFSENLLEQILPASRLRKWIDEPELTAEEKAEMGEGPDPNPTDTGESLQRTVLEALRDG</sequence>
<comment type="caution">
    <text evidence="2">The sequence shown here is derived from an EMBL/GenBank/DDBJ whole genome shotgun (WGS) entry which is preliminary data.</text>
</comment>
<protein>
    <recommendedName>
        <fullName evidence="4">Phage portal protein</fullName>
    </recommendedName>
</protein>
<proteinExistence type="predicted"/>
<evidence type="ECO:0008006" key="4">
    <source>
        <dbReference type="Google" id="ProtNLM"/>
    </source>
</evidence>
<evidence type="ECO:0000256" key="1">
    <source>
        <dbReference type="SAM" id="MobiDB-lite"/>
    </source>
</evidence>
<dbReference type="EMBL" id="RWIS01000005">
    <property type="protein sequence ID" value="RSK33961.1"/>
    <property type="molecule type" value="Genomic_DNA"/>
</dbReference>
<evidence type="ECO:0000313" key="2">
    <source>
        <dbReference type="EMBL" id="RSK33961.1"/>
    </source>
</evidence>
<keyword evidence="3" id="KW-1185">Reference proteome</keyword>
<name>A0A3R9NPU6_9BACT</name>
<dbReference type="RefSeq" id="WP_125429129.1">
    <property type="nucleotide sequence ID" value="NZ_RWIS01000005.1"/>
</dbReference>
<evidence type="ECO:0000313" key="3">
    <source>
        <dbReference type="Proteomes" id="UP000280066"/>
    </source>
</evidence>
<accession>A0A3R9NPU6</accession>
<reference evidence="2 3" key="1">
    <citation type="submission" date="2018-12" db="EMBL/GenBank/DDBJ databases">
        <authorList>
            <person name="Feng G."/>
            <person name="Zhu H."/>
        </authorList>
    </citation>
    <scope>NUCLEOTIDE SEQUENCE [LARGE SCALE GENOMIC DNA]</scope>
    <source>
        <strain evidence="2 3">9PBR-2</strain>
    </source>
</reference>
<feature type="compositionally biased region" description="Polar residues" evidence="1">
    <location>
        <begin position="417"/>
        <end position="426"/>
    </location>
</feature>
<dbReference type="OrthoDB" id="891506at2"/>